<dbReference type="Proteomes" id="UP001070176">
    <property type="component" value="Unassembled WGS sequence"/>
</dbReference>
<name>A0ABT3Y4L9_9FLAO</name>
<evidence type="ECO:0000313" key="2">
    <source>
        <dbReference type="Proteomes" id="UP001070176"/>
    </source>
</evidence>
<keyword evidence="2" id="KW-1185">Reference proteome</keyword>
<protein>
    <submittedName>
        <fullName evidence="1">Uncharacterized protein</fullName>
    </submittedName>
</protein>
<accession>A0ABT3Y4L9</accession>
<sequence>MDFYRNYNDLISMQGIPVDAGSLWRKQGQLMVLVDDDQYVTHAYEEAEFYEEKKV</sequence>
<dbReference type="EMBL" id="JAOVZV010000014">
    <property type="protein sequence ID" value="MCX8533100.1"/>
    <property type="molecule type" value="Genomic_DNA"/>
</dbReference>
<evidence type="ECO:0000313" key="1">
    <source>
        <dbReference type="EMBL" id="MCX8533100.1"/>
    </source>
</evidence>
<organism evidence="1 2">
    <name type="scientific">Chryseobacterium luquanense</name>
    <dbReference type="NCBI Taxonomy" id="2983766"/>
    <lineage>
        <taxon>Bacteria</taxon>
        <taxon>Pseudomonadati</taxon>
        <taxon>Bacteroidota</taxon>
        <taxon>Flavobacteriia</taxon>
        <taxon>Flavobacteriales</taxon>
        <taxon>Weeksellaceae</taxon>
        <taxon>Chryseobacterium group</taxon>
        <taxon>Chryseobacterium</taxon>
    </lineage>
</organism>
<reference evidence="1" key="1">
    <citation type="submission" date="2022-10" db="EMBL/GenBank/DDBJ databases">
        <title>Chryseobacterium sp. nov., a novel bacterial species.</title>
        <authorList>
            <person name="Cao Y."/>
        </authorList>
    </citation>
    <scope>NUCLEOTIDE SEQUENCE</scope>
    <source>
        <strain evidence="1">KC 927</strain>
    </source>
</reference>
<comment type="caution">
    <text evidence="1">The sequence shown here is derived from an EMBL/GenBank/DDBJ whole genome shotgun (WGS) entry which is preliminary data.</text>
</comment>
<proteinExistence type="predicted"/>
<gene>
    <name evidence="1" type="ORF">OEA66_12135</name>
</gene>